<dbReference type="Proteomes" id="UP000033995">
    <property type="component" value="Unassembled WGS sequence"/>
</dbReference>
<dbReference type="AlphaFoldDB" id="A0A0G0C6N4"/>
<keyword evidence="2" id="KW-1133">Transmembrane helix</keyword>
<gene>
    <name evidence="3" type="ORF">UR38_C0007G0043</name>
</gene>
<evidence type="ECO:0000256" key="1">
    <source>
        <dbReference type="SAM" id="Coils"/>
    </source>
</evidence>
<keyword evidence="2" id="KW-0812">Transmembrane</keyword>
<organism evidence="3 4">
    <name type="scientific">Candidatus Woesebacteria bacterium GW2011_GWA2_33_28</name>
    <dbReference type="NCBI Taxonomy" id="1618561"/>
    <lineage>
        <taxon>Bacteria</taxon>
        <taxon>Candidatus Woeseibacteriota</taxon>
    </lineage>
</organism>
<name>A0A0G0C6N4_9BACT</name>
<comment type="caution">
    <text evidence="3">The sequence shown here is derived from an EMBL/GenBank/DDBJ whole genome shotgun (WGS) entry which is preliminary data.</text>
</comment>
<keyword evidence="2" id="KW-0472">Membrane</keyword>
<dbReference type="EMBL" id="LBOZ01000007">
    <property type="protein sequence ID" value="KKP46915.1"/>
    <property type="molecule type" value="Genomic_DNA"/>
</dbReference>
<feature type="coiled-coil region" evidence="1">
    <location>
        <begin position="75"/>
        <end position="109"/>
    </location>
</feature>
<protein>
    <submittedName>
        <fullName evidence="3">Uncharacterized protein</fullName>
    </submittedName>
</protein>
<feature type="transmembrane region" description="Helical" evidence="2">
    <location>
        <begin position="54"/>
        <end position="72"/>
    </location>
</feature>
<evidence type="ECO:0000313" key="3">
    <source>
        <dbReference type="EMBL" id="KKP46915.1"/>
    </source>
</evidence>
<reference evidence="3 4" key="1">
    <citation type="journal article" date="2015" name="Nature">
        <title>rRNA introns, odd ribosomes, and small enigmatic genomes across a large radiation of phyla.</title>
        <authorList>
            <person name="Brown C.T."/>
            <person name="Hug L.A."/>
            <person name="Thomas B.C."/>
            <person name="Sharon I."/>
            <person name="Castelle C.J."/>
            <person name="Singh A."/>
            <person name="Wilkins M.J."/>
            <person name="Williams K.H."/>
            <person name="Banfield J.F."/>
        </authorList>
    </citation>
    <scope>NUCLEOTIDE SEQUENCE [LARGE SCALE GENOMIC DNA]</scope>
</reference>
<keyword evidence="1" id="KW-0175">Coiled coil</keyword>
<sequence>MLYILALIIILYTSSHFLFRKNEIYLRVRKYIDIATIVVTSVLVITWVEIFNLSFLFIIYFFISLGIISYLISRLRKLEAKKLSAETVIKELKIEEKVLENEIEVLQNEEIKK</sequence>
<proteinExistence type="predicted"/>
<accession>A0A0G0C6N4</accession>
<evidence type="ECO:0000256" key="2">
    <source>
        <dbReference type="SAM" id="Phobius"/>
    </source>
</evidence>
<evidence type="ECO:0000313" key="4">
    <source>
        <dbReference type="Proteomes" id="UP000033995"/>
    </source>
</evidence>
<feature type="transmembrane region" description="Helical" evidence="2">
    <location>
        <begin position="31"/>
        <end position="48"/>
    </location>
</feature>